<organism evidence="2 3">
    <name type="scientific">Batrachochytrium salamandrivorans</name>
    <dbReference type="NCBI Taxonomy" id="1357716"/>
    <lineage>
        <taxon>Eukaryota</taxon>
        <taxon>Fungi</taxon>
        <taxon>Fungi incertae sedis</taxon>
        <taxon>Chytridiomycota</taxon>
        <taxon>Chytridiomycota incertae sedis</taxon>
        <taxon>Chytridiomycetes</taxon>
        <taxon>Rhizophydiales</taxon>
        <taxon>Rhizophydiales incertae sedis</taxon>
        <taxon>Batrachochytrium</taxon>
    </lineage>
</organism>
<dbReference type="Gene3D" id="1.10.150.50">
    <property type="entry name" value="Transcription Factor, Ets-1"/>
    <property type="match status" value="1"/>
</dbReference>
<dbReference type="Proteomes" id="UP001648503">
    <property type="component" value="Unassembled WGS sequence"/>
</dbReference>
<dbReference type="SUPFAM" id="SSF47769">
    <property type="entry name" value="SAM/Pointed domain"/>
    <property type="match status" value="1"/>
</dbReference>
<feature type="compositionally biased region" description="Polar residues" evidence="1">
    <location>
        <begin position="483"/>
        <end position="509"/>
    </location>
</feature>
<reference evidence="2 3" key="1">
    <citation type="submission" date="2021-02" db="EMBL/GenBank/DDBJ databases">
        <title>Variation within the Batrachochytrium salamandrivorans European outbreak.</title>
        <authorList>
            <person name="Kelly M."/>
            <person name="Pasmans F."/>
            <person name="Shea T.P."/>
            <person name="Munoz J.F."/>
            <person name="Carranza S."/>
            <person name="Cuomo C.A."/>
            <person name="Martel A."/>
        </authorList>
    </citation>
    <scope>NUCLEOTIDE SEQUENCE [LARGE SCALE GENOMIC DNA]</scope>
    <source>
        <strain evidence="2 3">AMFP18/2</strain>
    </source>
</reference>
<protein>
    <recommendedName>
        <fullName evidence="4">Rho termination factor N-terminal domain-containing protein</fullName>
    </recommendedName>
</protein>
<gene>
    <name evidence="2" type="ORF">BASA50_003676</name>
</gene>
<dbReference type="InterPro" id="IPR013761">
    <property type="entry name" value="SAM/pointed_sf"/>
</dbReference>
<comment type="caution">
    <text evidence="2">The sequence shown here is derived from an EMBL/GenBank/DDBJ whole genome shotgun (WGS) entry which is preliminary data.</text>
</comment>
<evidence type="ECO:0008006" key="4">
    <source>
        <dbReference type="Google" id="ProtNLM"/>
    </source>
</evidence>
<feature type="region of interest" description="Disordered" evidence="1">
    <location>
        <begin position="480"/>
        <end position="568"/>
    </location>
</feature>
<sequence>MDTSTPDFDSFTRADALLMLKDAGISGYGKKKRIDVINALKEHIDSIGKLNMSTASCSLPLSSDNNPQSTDDLDDDISEPDGTGSPENIVNTTYDGEGFEDEDITSSVIDLDGQQQMTGDIMEHTEILDELEAHTDDISIINECHGSSTQALISNALVKDKVADFTLEESSVVDFSSNHPVITATLDDMDKERTNNDPPMMVSMLQVEVDRSLAESPISTDVDEPESVADWLKRHNLVSLLPTFEKEELLDWDVVKDITLPSLQTLSLPLGAMLKFMKALHEKFDKPIPDNKLAPACNRTNEDIESLVTRLVDARLVGATRVASARSTISATRAVPARQPISRMTANVASSSRIKEKDATGGSEQAVASSSTGLLASKKTRNLGTALSASARVVTKHSSSGAKSFPDPDTRGQPSISRPTAGPHASTSLSTGSPKTSFSRSTNASLPTIDGGASVKSSIPSINKRPFISRAIGVEDTTKKVSLRSSKSTSHLGLSRKNSVSTSIGTATTAPAAESSDTRTYSSETPKSLQKTVVSRKSAVFHSSSKSDMPLGHHSTLKPSTSTPLKLN</sequence>
<dbReference type="EMBL" id="JAFCIX010000102">
    <property type="protein sequence ID" value="KAH6598640.1"/>
    <property type="molecule type" value="Genomic_DNA"/>
</dbReference>
<evidence type="ECO:0000313" key="3">
    <source>
        <dbReference type="Proteomes" id="UP001648503"/>
    </source>
</evidence>
<evidence type="ECO:0000256" key="1">
    <source>
        <dbReference type="SAM" id="MobiDB-lite"/>
    </source>
</evidence>
<feature type="compositionally biased region" description="Polar residues" evidence="1">
    <location>
        <begin position="58"/>
        <end position="70"/>
    </location>
</feature>
<evidence type="ECO:0000313" key="2">
    <source>
        <dbReference type="EMBL" id="KAH6598640.1"/>
    </source>
</evidence>
<feature type="region of interest" description="Disordered" evidence="1">
    <location>
        <begin position="342"/>
        <end position="373"/>
    </location>
</feature>
<feature type="compositionally biased region" description="Polar residues" evidence="1">
    <location>
        <begin position="425"/>
        <end position="446"/>
    </location>
</feature>
<feature type="compositionally biased region" description="Polar residues" evidence="1">
    <location>
        <begin position="342"/>
        <end position="352"/>
    </location>
</feature>
<name>A0ABQ8FIC3_9FUNG</name>
<proteinExistence type="predicted"/>
<feature type="region of interest" description="Disordered" evidence="1">
    <location>
        <begin position="391"/>
        <end position="460"/>
    </location>
</feature>
<accession>A0ABQ8FIC3</accession>
<feature type="compositionally biased region" description="Polar residues" evidence="1">
    <location>
        <begin position="557"/>
        <end position="568"/>
    </location>
</feature>
<dbReference type="CDD" id="cd09487">
    <property type="entry name" value="SAM_superfamily"/>
    <property type="match status" value="1"/>
</dbReference>
<feature type="compositionally biased region" description="Polar residues" evidence="1">
    <location>
        <begin position="518"/>
        <end position="547"/>
    </location>
</feature>
<feature type="region of interest" description="Disordered" evidence="1">
    <location>
        <begin position="58"/>
        <end position="89"/>
    </location>
</feature>
<feature type="compositionally biased region" description="Polar residues" evidence="1">
    <location>
        <begin position="362"/>
        <end position="373"/>
    </location>
</feature>
<keyword evidence="3" id="KW-1185">Reference proteome</keyword>